<evidence type="ECO:0000259" key="9">
    <source>
        <dbReference type="PROSITE" id="PS50111"/>
    </source>
</evidence>
<comment type="caution">
    <text evidence="10">The sequence shown here is derived from an EMBL/GenBank/DDBJ whole genome shotgun (WGS) entry which is preliminary data.</text>
</comment>
<evidence type="ECO:0000256" key="4">
    <source>
        <dbReference type="ARBA" id="ARBA00022989"/>
    </source>
</evidence>
<dbReference type="GO" id="GO:0007165">
    <property type="term" value="P:signal transduction"/>
    <property type="evidence" value="ECO:0007669"/>
    <property type="project" value="UniProtKB-KW"/>
</dbReference>
<feature type="transmembrane region" description="Helical" evidence="8">
    <location>
        <begin position="180"/>
        <end position="206"/>
    </location>
</feature>
<dbReference type="SUPFAM" id="SSF103190">
    <property type="entry name" value="Sensory domain-like"/>
    <property type="match status" value="1"/>
</dbReference>
<dbReference type="Proteomes" id="UP000236151">
    <property type="component" value="Unassembled WGS sequence"/>
</dbReference>
<keyword evidence="2" id="KW-1003">Cell membrane</keyword>
<dbReference type="AlphaFoldDB" id="A0A2K2FI40"/>
<keyword evidence="11" id="KW-1185">Reference proteome</keyword>
<evidence type="ECO:0000256" key="3">
    <source>
        <dbReference type="ARBA" id="ARBA00022692"/>
    </source>
</evidence>
<gene>
    <name evidence="10" type="ORF">CDQ84_10910</name>
</gene>
<dbReference type="Pfam" id="PF17202">
    <property type="entry name" value="sCache_3_3"/>
    <property type="match status" value="1"/>
</dbReference>
<dbReference type="SUPFAM" id="SSF58104">
    <property type="entry name" value="Methyl-accepting chemotaxis protein (MCP) signaling domain"/>
    <property type="match status" value="1"/>
</dbReference>
<dbReference type="OrthoDB" id="9814363at2"/>
<sequence>MKFKWKIILSSVGVILALALSIVLFTRSEISNLVYYEIREELQNYSNMGLRLFDRVYDGEWSIVDGKLYKGNAQINENYELIDDFTKGTEVLLTVFQDDMRAATNVVNENGQRIIGTQAAKEVTERVINQGKPYLGVADVLGKSVHTYYEPIRDSSGAIIGMWSVGIYTDVVSKKIDNTILMIVLFAGVLAAAGMIISYILGSVLAKSIKLVQDRLHMMEEGKFDFRFDERLLNRKDELGMMAQSAKNMQKRVADIIKTIQLESENVKVMTEKSLKSMEQAHEGIEVISATTEELSSGIEETSASTEQMRDFTYEIESKVSNMEERTLQGEHLADEIKQRAEKLKGETDVSYQNALDIYDRTNVQLRESIKRTEAIEEIGELSKTILDITSRTNLLALNAAIEAARAGEAGKGFAVVADEIRVLATNSKNAVSRINDIINNVSEAVENVVEDSKALLEFVDNQVLKDYKMLVNTSLQYAQDADKVQEVITEINNIAGEIYSKIQIMRHAIDEIATSVGEGAVGNADIAAKIADIVSQTDDVLRQIIENRKSVERLDEMVGFFQIVEHSEVM</sequence>
<dbReference type="PROSITE" id="PS50111">
    <property type="entry name" value="CHEMOTAXIS_TRANSDUC_2"/>
    <property type="match status" value="1"/>
</dbReference>
<dbReference type="PANTHER" id="PTHR32089">
    <property type="entry name" value="METHYL-ACCEPTING CHEMOTAXIS PROTEIN MCPB"/>
    <property type="match status" value="1"/>
</dbReference>
<reference evidence="10 11" key="1">
    <citation type="submission" date="2017-06" db="EMBL/GenBank/DDBJ databases">
        <title>Investigating the central metabolism of Clostridium thermosuccinogenes.</title>
        <authorList>
            <person name="Koendjbiharie J.G."/>
            <person name="van Kranenburg R."/>
        </authorList>
    </citation>
    <scope>NUCLEOTIDE SEQUENCE [LARGE SCALE GENOMIC DNA]</scope>
    <source>
        <strain evidence="10 11">DSM 5806</strain>
    </source>
</reference>
<feature type="domain" description="Methyl-accepting transducer" evidence="9">
    <location>
        <begin position="277"/>
        <end position="528"/>
    </location>
</feature>
<proteinExistence type="predicted"/>
<dbReference type="SMART" id="SM00283">
    <property type="entry name" value="MA"/>
    <property type="match status" value="1"/>
</dbReference>
<dbReference type="PANTHER" id="PTHR32089:SF112">
    <property type="entry name" value="LYSOZYME-LIKE PROTEIN-RELATED"/>
    <property type="match status" value="1"/>
</dbReference>
<evidence type="ECO:0000256" key="8">
    <source>
        <dbReference type="SAM" id="Phobius"/>
    </source>
</evidence>
<accession>A0A2K2FI40</accession>
<dbReference type="KEGG" id="cthd:CDO33_11745"/>
<evidence type="ECO:0000313" key="10">
    <source>
        <dbReference type="EMBL" id="PNT98454.1"/>
    </source>
</evidence>
<keyword evidence="5 8" id="KW-0472">Membrane</keyword>
<dbReference type="InterPro" id="IPR029151">
    <property type="entry name" value="Sensor-like_sf"/>
</dbReference>
<dbReference type="RefSeq" id="WP_103081776.1">
    <property type="nucleotide sequence ID" value="NZ_CP021850.1"/>
</dbReference>
<evidence type="ECO:0000256" key="2">
    <source>
        <dbReference type="ARBA" id="ARBA00022475"/>
    </source>
</evidence>
<comment type="subcellular location">
    <subcellularLocation>
        <location evidence="1">Cell membrane</location>
        <topology evidence="1">Multi-pass membrane protein</topology>
    </subcellularLocation>
</comment>
<evidence type="ECO:0000256" key="7">
    <source>
        <dbReference type="PROSITE-ProRule" id="PRU00284"/>
    </source>
</evidence>
<dbReference type="InterPro" id="IPR004089">
    <property type="entry name" value="MCPsignal_dom"/>
</dbReference>
<evidence type="ECO:0000256" key="1">
    <source>
        <dbReference type="ARBA" id="ARBA00004651"/>
    </source>
</evidence>
<evidence type="ECO:0000256" key="6">
    <source>
        <dbReference type="ARBA" id="ARBA00023224"/>
    </source>
</evidence>
<dbReference type="InterPro" id="IPR033463">
    <property type="entry name" value="sCache_3"/>
</dbReference>
<keyword evidence="4 8" id="KW-1133">Transmembrane helix</keyword>
<protein>
    <recommendedName>
        <fullName evidence="9">Methyl-accepting transducer domain-containing protein</fullName>
    </recommendedName>
</protein>
<evidence type="ECO:0000313" key="11">
    <source>
        <dbReference type="Proteomes" id="UP000236151"/>
    </source>
</evidence>
<dbReference type="Gene3D" id="1.10.287.950">
    <property type="entry name" value="Methyl-accepting chemotaxis protein"/>
    <property type="match status" value="1"/>
</dbReference>
<dbReference type="Pfam" id="PF00015">
    <property type="entry name" value="MCPsignal"/>
    <property type="match status" value="1"/>
</dbReference>
<keyword evidence="6 7" id="KW-0807">Transducer</keyword>
<organism evidence="10 11">
    <name type="scientific">Clostridium thermosuccinogenes</name>
    <dbReference type="NCBI Taxonomy" id="84032"/>
    <lineage>
        <taxon>Bacteria</taxon>
        <taxon>Bacillati</taxon>
        <taxon>Bacillota</taxon>
        <taxon>Clostridia</taxon>
        <taxon>Eubacteriales</taxon>
        <taxon>Clostridiaceae</taxon>
        <taxon>Clostridium</taxon>
    </lineage>
</organism>
<keyword evidence="3 8" id="KW-0812">Transmembrane</keyword>
<dbReference type="GO" id="GO:0005886">
    <property type="term" value="C:plasma membrane"/>
    <property type="evidence" value="ECO:0007669"/>
    <property type="project" value="UniProtKB-SubCell"/>
</dbReference>
<dbReference type="EMBL" id="NIOJ01000027">
    <property type="protein sequence ID" value="PNT98454.1"/>
    <property type="molecule type" value="Genomic_DNA"/>
</dbReference>
<name>A0A2K2FI40_9CLOT</name>
<evidence type="ECO:0000256" key="5">
    <source>
        <dbReference type="ARBA" id="ARBA00023136"/>
    </source>
</evidence>